<evidence type="ECO:0000259" key="1">
    <source>
        <dbReference type="Pfam" id="PF21834"/>
    </source>
</evidence>
<dbReference type="RefSeq" id="WP_060850270.1">
    <property type="nucleotide sequence ID" value="NZ_AP014705.1"/>
</dbReference>
<dbReference type="PATRIC" id="fig|270351.10.peg.6181"/>
<reference evidence="2 3" key="1">
    <citation type="journal article" date="2015" name="Genome Announc.">
        <title>Complete Genome Sequence of Methylobacterium aquaticum Strain 22A, Isolated from Racomitrium japonicum Moss.</title>
        <authorList>
            <person name="Tani A."/>
            <person name="Ogura Y."/>
            <person name="Hayashi T."/>
            <person name="Kimbara K."/>
        </authorList>
    </citation>
    <scope>NUCLEOTIDE SEQUENCE [LARGE SCALE GENOMIC DNA]</scope>
    <source>
        <strain evidence="2 3">MA-22A</strain>
        <plasmid evidence="3">Plasmid pMaq22A_1p DNA</plasmid>
    </source>
</reference>
<organism evidence="2 3">
    <name type="scientific">Methylobacterium aquaticum</name>
    <dbReference type="NCBI Taxonomy" id="270351"/>
    <lineage>
        <taxon>Bacteria</taxon>
        <taxon>Pseudomonadati</taxon>
        <taxon>Pseudomonadota</taxon>
        <taxon>Alphaproteobacteria</taxon>
        <taxon>Hyphomicrobiales</taxon>
        <taxon>Methylobacteriaceae</taxon>
        <taxon>Methylobacterium</taxon>
    </lineage>
</organism>
<reference evidence="3" key="2">
    <citation type="submission" date="2015-01" db="EMBL/GenBank/DDBJ databases">
        <title>Complete genome sequence of Methylobacterium aquaticum strain 22A.</title>
        <authorList>
            <person name="Tani A."/>
            <person name="Ogura Y."/>
            <person name="Hayashi T."/>
        </authorList>
    </citation>
    <scope>NUCLEOTIDE SEQUENCE [LARGE SCALE GENOMIC DNA]</scope>
    <source>
        <strain evidence="3">MA-22A</strain>
        <plasmid evidence="3">Plasmid pMaq22A_1p DNA</plasmid>
    </source>
</reference>
<dbReference type="KEGG" id="maqu:Maq22A_1p34340"/>
<dbReference type="Proteomes" id="UP000061432">
    <property type="component" value="Plasmid pMaq22A_1p"/>
</dbReference>
<evidence type="ECO:0000313" key="3">
    <source>
        <dbReference type="Proteomes" id="UP000061432"/>
    </source>
</evidence>
<dbReference type="OrthoDB" id="8001796at2"/>
<geneLocation type="plasmid" evidence="3">
    <name>pMaq22A_1p DNA</name>
</geneLocation>
<gene>
    <name evidence="2" type="ORF">Maq22A_1p34340</name>
</gene>
<proteinExistence type="predicted"/>
<accession>A0A0C6FU91</accession>
<protein>
    <recommendedName>
        <fullName evidence="1">DUF6894 domain-containing protein</fullName>
    </recommendedName>
</protein>
<evidence type="ECO:0000313" key="2">
    <source>
        <dbReference type="EMBL" id="BAQ49139.1"/>
    </source>
</evidence>
<dbReference type="AlphaFoldDB" id="A0A0C6FU91"/>
<dbReference type="EMBL" id="AP014705">
    <property type="protein sequence ID" value="BAQ49139.1"/>
    <property type="molecule type" value="Genomic_DNA"/>
</dbReference>
<dbReference type="InterPro" id="IPR054189">
    <property type="entry name" value="DUF6894"/>
</dbReference>
<name>A0A0C6FU91_9HYPH</name>
<keyword evidence="2" id="KW-0614">Plasmid</keyword>
<feature type="domain" description="DUF6894" evidence="1">
    <location>
        <begin position="5"/>
        <end position="69"/>
    </location>
</feature>
<dbReference type="Pfam" id="PF21834">
    <property type="entry name" value="DUF6894"/>
    <property type="match status" value="1"/>
</dbReference>
<sequence>MPMVYVDTFDGVATFDDVGIELADTSAIRDYVRSVLINMLATERCGDDGLRCHANVRDASGRQVLAASLVLTLTVPD</sequence>